<dbReference type="InterPro" id="IPR000014">
    <property type="entry name" value="PAS"/>
</dbReference>
<keyword evidence="3" id="KW-1185">Reference proteome</keyword>
<dbReference type="InterPro" id="IPR035965">
    <property type="entry name" value="PAS-like_dom_sf"/>
</dbReference>
<dbReference type="CDD" id="cd00130">
    <property type="entry name" value="PAS"/>
    <property type="match status" value="1"/>
</dbReference>
<evidence type="ECO:0000259" key="1">
    <source>
        <dbReference type="Pfam" id="PF08447"/>
    </source>
</evidence>
<evidence type="ECO:0000313" key="3">
    <source>
        <dbReference type="Proteomes" id="UP000681594"/>
    </source>
</evidence>
<dbReference type="Proteomes" id="UP000681594">
    <property type="component" value="Unassembled WGS sequence"/>
</dbReference>
<dbReference type="NCBIfam" id="TIGR00229">
    <property type="entry name" value="sensory_box"/>
    <property type="match status" value="1"/>
</dbReference>
<dbReference type="Gene3D" id="3.30.450.20">
    <property type="entry name" value="PAS domain"/>
    <property type="match status" value="1"/>
</dbReference>
<feature type="domain" description="PAS fold-3" evidence="1">
    <location>
        <begin position="19"/>
        <end position="97"/>
    </location>
</feature>
<dbReference type="SUPFAM" id="SSF55785">
    <property type="entry name" value="PYP-like sensor domain (PAS domain)"/>
    <property type="match status" value="1"/>
</dbReference>
<name>A0ABS4AAK9_9PROT</name>
<proteinExistence type="predicted"/>
<reference evidence="2 3" key="1">
    <citation type="submission" date="2021-03" db="EMBL/GenBank/DDBJ databases">
        <authorList>
            <person name="So Y."/>
        </authorList>
    </citation>
    <scope>NUCLEOTIDE SEQUENCE [LARGE SCALE GENOMIC DNA]</scope>
    <source>
        <strain evidence="2 3">SSH11</strain>
    </source>
</reference>
<dbReference type="EMBL" id="JAGIZB010000001">
    <property type="protein sequence ID" value="MBP0443543.1"/>
    <property type="molecule type" value="Genomic_DNA"/>
</dbReference>
<dbReference type="InterPro" id="IPR013655">
    <property type="entry name" value="PAS_fold_3"/>
</dbReference>
<dbReference type="RefSeq" id="WP_209377716.1">
    <property type="nucleotide sequence ID" value="NZ_JAGIZB010000001.1"/>
</dbReference>
<protein>
    <submittedName>
        <fullName evidence="2">PAS domain S-box protein</fullName>
    </submittedName>
</protein>
<sequence>MINQPFGQALADETGRITQVNRVLCDLLGLDVRALLERGIHDITHYEDWPGNGQKLDRLRKQDEPFTIVKRYVRADGSMVWVQNYVSMLRDAEGRPTMSALIRPVLPAVGEARRWGEAKPPALSPTELHAMLRPRIGPNGVLH</sequence>
<evidence type="ECO:0000313" key="2">
    <source>
        <dbReference type="EMBL" id="MBP0443543.1"/>
    </source>
</evidence>
<dbReference type="Pfam" id="PF08447">
    <property type="entry name" value="PAS_3"/>
    <property type="match status" value="1"/>
</dbReference>
<comment type="caution">
    <text evidence="2">The sequence shown here is derived from an EMBL/GenBank/DDBJ whole genome shotgun (WGS) entry which is preliminary data.</text>
</comment>
<accession>A0ABS4AAK9</accession>
<gene>
    <name evidence="2" type="ORF">J8J14_02015</name>
</gene>
<organism evidence="2 3">
    <name type="scientific">Pararoseomonas baculiformis</name>
    <dbReference type="NCBI Taxonomy" id="2820812"/>
    <lineage>
        <taxon>Bacteria</taxon>
        <taxon>Pseudomonadati</taxon>
        <taxon>Pseudomonadota</taxon>
        <taxon>Alphaproteobacteria</taxon>
        <taxon>Acetobacterales</taxon>
        <taxon>Acetobacteraceae</taxon>
        <taxon>Pararoseomonas</taxon>
    </lineage>
</organism>